<proteinExistence type="predicted"/>
<dbReference type="CDD" id="cd06529">
    <property type="entry name" value="S24_LexA-like"/>
    <property type="match status" value="1"/>
</dbReference>
<dbReference type="EMBL" id="JAEMUK010000019">
    <property type="protein sequence ID" value="MBJ7543886.1"/>
    <property type="molecule type" value="Genomic_DNA"/>
</dbReference>
<organism evidence="2 3">
    <name type="scientific">Rhodomicrobium udaipurense</name>
    <dbReference type="NCBI Taxonomy" id="1202716"/>
    <lineage>
        <taxon>Bacteria</taxon>
        <taxon>Pseudomonadati</taxon>
        <taxon>Pseudomonadota</taxon>
        <taxon>Alphaproteobacteria</taxon>
        <taxon>Hyphomicrobiales</taxon>
        <taxon>Hyphomicrobiaceae</taxon>
        <taxon>Rhodomicrobium</taxon>
    </lineage>
</organism>
<keyword evidence="3" id="KW-1185">Reference proteome</keyword>
<dbReference type="GO" id="GO:0003677">
    <property type="term" value="F:DNA binding"/>
    <property type="evidence" value="ECO:0007669"/>
    <property type="project" value="InterPro"/>
</dbReference>
<accession>A0A8I1GH75</accession>
<dbReference type="SUPFAM" id="SSF51306">
    <property type="entry name" value="LexA/Signal peptidase"/>
    <property type="match status" value="1"/>
</dbReference>
<dbReference type="AlphaFoldDB" id="A0A8I1GH75"/>
<sequence>MRDWTPDELRSIADRLRRARIDAGYDKASDAVRKFGWGYSRYMNYENGERAVPPKQAILFAAAFGVTVDYLYFGKGSALNKNEGVKALSSPTIRHIPLLALDNMDELKRIAEGSEPASSMAMPVFGEEALPGRCVFIDIRDKSMSHPYEPVSFEPGDKALIDLDAKPSPSDFVLALVPEEQTALFRLYREVGRAEDGSIIIDLVPLNPNFRTIRISSISPGQIIGVCRSIHRVFDLSTPTQRPRLG</sequence>
<protein>
    <submittedName>
        <fullName evidence="2">LexA family transcriptional regulator</fullName>
    </submittedName>
</protein>
<dbReference type="InterPro" id="IPR010982">
    <property type="entry name" value="Lambda_DNA-bd_dom_sf"/>
</dbReference>
<dbReference type="Gene3D" id="1.10.260.40">
    <property type="entry name" value="lambda repressor-like DNA-binding domains"/>
    <property type="match status" value="1"/>
</dbReference>
<dbReference type="InterPro" id="IPR001387">
    <property type="entry name" value="Cro/C1-type_HTH"/>
</dbReference>
<dbReference type="Proteomes" id="UP000623250">
    <property type="component" value="Unassembled WGS sequence"/>
</dbReference>
<evidence type="ECO:0000259" key="1">
    <source>
        <dbReference type="PROSITE" id="PS50943"/>
    </source>
</evidence>
<dbReference type="InterPro" id="IPR039418">
    <property type="entry name" value="LexA-like"/>
</dbReference>
<evidence type="ECO:0000313" key="3">
    <source>
        <dbReference type="Proteomes" id="UP000623250"/>
    </source>
</evidence>
<dbReference type="SUPFAM" id="SSF47413">
    <property type="entry name" value="lambda repressor-like DNA-binding domains"/>
    <property type="match status" value="1"/>
</dbReference>
<name>A0A8I1GH75_9HYPH</name>
<reference evidence="2 3" key="1">
    <citation type="submission" date="2020-12" db="EMBL/GenBank/DDBJ databases">
        <title>Revised draft genomes of Rhodomicrobium vannielii ATCC 17100 and Rhodomicrobium udaipurense JA643.</title>
        <authorList>
            <person name="Conners E.M."/>
            <person name="Davenport E.J."/>
            <person name="Bose A."/>
        </authorList>
    </citation>
    <scope>NUCLEOTIDE SEQUENCE [LARGE SCALE GENOMIC DNA]</scope>
    <source>
        <strain evidence="2 3">JA643</strain>
    </source>
</reference>
<feature type="domain" description="HTH cro/C1-type" evidence="1">
    <location>
        <begin position="44"/>
        <end position="71"/>
    </location>
</feature>
<gene>
    <name evidence="2" type="ORF">JDN41_09960</name>
</gene>
<dbReference type="CDD" id="cd00093">
    <property type="entry name" value="HTH_XRE"/>
    <property type="match status" value="1"/>
</dbReference>
<comment type="caution">
    <text evidence="2">The sequence shown here is derived from an EMBL/GenBank/DDBJ whole genome shotgun (WGS) entry which is preliminary data.</text>
</comment>
<dbReference type="PROSITE" id="PS50943">
    <property type="entry name" value="HTH_CROC1"/>
    <property type="match status" value="1"/>
</dbReference>
<evidence type="ECO:0000313" key="2">
    <source>
        <dbReference type="EMBL" id="MBJ7543886.1"/>
    </source>
</evidence>
<dbReference type="SMART" id="SM00530">
    <property type="entry name" value="HTH_XRE"/>
    <property type="match status" value="1"/>
</dbReference>
<dbReference type="InterPro" id="IPR036286">
    <property type="entry name" value="LexA/Signal_pep-like_sf"/>
</dbReference>
<dbReference type="RefSeq" id="WP_052037258.1">
    <property type="nucleotide sequence ID" value="NZ_JAEMUK010000019.1"/>
</dbReference>
<dbReference type="Gene3D" id="2.10.109.10">
    <property type="entry name" value="Umud Fragment, subunit A"/>
    <property type="match status" value="1"/>
</dbReference>